<dbReference type="AlphaFoldDB" id="A0A177NLR4"/>
<gene>
    <name evidence="1" type="ORF">A1359_04340</name>
</gene>
<comment type="caution">
    <text evidence="1">The sequence shown here is derived from an EMBL/GenBank/DDBJ whole genome shotgun (WGS) entry which is preliminary data.</text>
</comment>
<sequence length="99" mass="11294">MTQIQDANDRFNTLWEDIGAKRMTIGDEEDGVEIVIDEDLSIFTILDKLKEESELSHRKGELSNEDFQAVKKGADAIKDVLDGGVHNRLSDHFKRLIHK</sequence>
<dbReference type="RefSeq" id="WP_066978879.1">
    <property type="nucleotide sequence ID" value="NZ_LUUI01000076.1"/>
</dbReference>
<organism evidence="1 2">
    <name type="scientific">Methylomonas lenta</name>
    <dbReference type="NCBI Taxonomy" id="980561"/>
    <lineage>
        <taxon>Bacteria</taxon>
        <taxon>Pseudomonadati</taxon>
        <taxon>Pseudomonadota</taxon>
        <taxon>Gammaproteobacteria</taxon>
        <taxon>Methylococcales</taxon>
        <taxon>Methylococcaceae</taxon>
        <taxon>Methylomonas</taxon>
    </lineage>
</organism>
<dbReference type="EMBL" id="LUUI01000076">
    <property type="protein sequence ID" value="OAI18801.1"/>
    <property type="molecule type" value="Genomic_DNA"/>
</dbReference>
<evidence type="ECO:0000313" key="1">
    <source>
        <dbReference type="EMBL" id="OAI18801.1"/>
    </source>
</evidence>
<protein>
    <submittedName>
        <fullName evidence="1">Uncharacterized protein</fullName>
    </submittedName>
</protein>
<dbReference type="STRING" id="980561.A1359_04340"/>
<dbReference type="Proteomes" id="UP000078476">
    <property type="component" value="Unassembled WGS sequence"/>
</dbReference>
<proteinExistence type="predicted"/>
<accession>A0A177NLR4</accession>
<name>A0A177NLR4_9GAMM</name>
<evidence type="ECO:0000313" key="2">
    <source>
        <dbReference type="Proteomes" id="UP000078476"/>
    </source>
</evidence>
<keyword evidence="2" id="KW-1185">Reference proteome</keyword>
<reference evidence="1 2" key="1">
    <citation type="submission" date="2016-03" db="EMBL/GenBank/DDBJ databases">
        <authorList>
            <person name="Ploux O."/>
        </authorList>
    </citation>
    <scope>NUCLEOTIDE SEQUENCE [LARGE SCALE GENOMIC DNA]</scope>
    <source>
        <strain evidence="1 2">R-45370</strain>
    </source>
</reference>